<dbReference type="AlphaFoldDB" id="D5AAG6"/>
<organism evidence="1">
    <name type="scientific">Picea sitchensis</name>
    <name type="common">Sitka spruce</name>
    <name type="synonym">Pinus sitchensis</name>
    <dbReference type="NCBI Taxonomy" id="3332"/>
    <lineage>
        <taxon>Eukaryota</taxon>
        <taxon>Viridiplantae</taxon>
        <taxon>Streptophyta</taxon>
        <taxon>Embryophyta</taxon>
        <taxon>Tracheophyta</taxon>
        <taxon>Spermatophyta</taxon>
        <taxon>Pinopsida</taxon>
        <taxon>Pinidae</taxon>
        <taxon>Conifers I</taxon>
        <taxon>Pinales</taxon>
        <taxon>Pinaceae</taxon>
        <taxon>Picea</taxon>
    </lineage>
</organism>
<accession>D5AAG6</accession>
<sequence>MEELQALFMNGTAGIERGAVLIMEGLQVLFILTAQRGTVQIMEELQALFMNGTAVDHQCGTQGGSQGHQ</sequence>
<dbReference type="EMBL" id="BT123200">
    <property type="protein sequence ID" value="ADE76535.1"/>
    <property type="molecule type" value="mRNA"/>
</dbReference>
<name>D5AAG6_PICSI</name>
<proteinExistence type="evidence at transcript level"/>
<reference evidence="1" key="1">
    <citation type="submission" date="2010-04" db="EMBL/GenBank/DDBJ databases">
        <authorList>
            <person name="Reid K.E."/>
            <person name="Liao N."/>
            <person name="Chan S."/>
            <person name="Docking R."/>
            <person name="Taylor G."/>
            <person name="Moore R."/>
            <person name="Mayo M."/>
            <person name="Munro S."/>
            <person name="King J."/>
            <person name="Yanchuk A."/>
            <person name="Holt R."/>
            <person name="Jones S."/>
            <person name="Marra M."/>
            <person name="Ritland C.E."/>
            <person name="Ritland K."/>
            <person name="Bohlmann J."/>
        </authorList>
    </citation>
    <scope>NUCLEOTIDE SEQUENCE</scope>
    <source>
        <tissue evidence="1">Bud</tissue>
    </source>
</reference>
<protein>
    <submittedName>
        <fullName evidence="1">Uncharacterized protein</fullName>
    </submittedName>
</protein>
<evidence type="ECO:0000313" key="1">
    <source>
        <dbReference type="EMBL" id="ADE76535.1"/>
    </source>
</evidence>